<dbReference type="GO" id="GO:0006974">
    <property type="term" value="P:DNA damage response"/>
    <property type="evidence" value="ECO:0007669"/>
    <property type="project" value="TreeGrafter"/>
</dbReference>
<comment type="caution">
    <text evidence="7">The sequence shown here is derived from an EMBL/GenBank/DDBJ whole genome shotgun (WGS) entry which is preliminary data.</text>
</comment>
<sequence>MILPVAGVLSPALITTCQQLASDDTLFVDGRSTAGWYAKQHKHNLQARAAEPVQKALEQVMAAITGHELIQAAARPKRIIRMLLSRYDEGMHYGHHVDDALIDGHRTDLSFTLFLNEPGAYDGGELVIDEPSAERPFKLAAGSMLLYPSNTLHRVMPVTRGQRLVLAGWIRSLIREPAQRELLFDLERSIAQLRSVAGQGEALALLLKTRSNLLRMWAED</sequence>
<gene>
    <name evidence="7" type="ORF">LCGC14_0005860</name>
</gene>
<proteinExistence type="inferred from homology"/>
<accession>A0A0F9W5K6</accession>
<reference evidence="7" key="1">
    <citation type="journal article" date="2015" name="Nature">
        <title>Complex archaea that bridge the gap between prokaryotes and eukaryotes.</title>
        <authorList>
            <person name="Spang A."/>
            <person name="Saw J.H."/>
            <person name="Jorgensen S.L."/>
            <person name="Zaremba-Niedzwiedzka K."/>
            <person name="Martijn J."/>
            <person name="Lind A.E."/>
            <person name="van Eijk R."/>
            <person name="Schleper C."/>
            <person name="Guy L."/>
            <person name="Ettema T.J."/>
        </authorList>
    </citation>
    <scope>NUCLEOTIDE SEQUENCE</scope>
</reference>
<dbReference type="InterPro" id="IPR041097">
    <property type="entry name" value="PKHD_C"/>
</dbReference>
<name>A0A0F9W5K6_9ZZZZ</name>
<dbReference type="GO" id="GO:0016706">
    <property type="term" value="F:2-oxoglutarate-dependent dioxygenase activity"/>
    <property type="evidence" value="ECO:0007669"/>
    <property type="project" value="InterPro"/>
</dbReference>
<evidence type="ECO:0000256" key="3">
    <source>
        <dbReference type="ARBA" id="ARBA00022964"/>
    </source>
</evidence>
<keyword evidence="2" id="KW-0479">Metal-binding</keyword>
<dbReference type="Gene3D" id="2.60.120.620">
    <property type="entry name" value="q2cbj1_9rhob like domain"/>
    <property type="match status" value="1"/>
</dbReference>
<evidence type="ECO:0000259" key="6">
    <source>
        <dbReference type="PROSITE" id="PS51471"/>
    </source>
</evidence>
<dbReference type="SMART" id="SM00702">
    <property type="entry name" value="P4Hc"/>
    <property type="match status" value="1"/>
</dbReference>
<dbReference type="AlphaFoldDB" id="A0A0F9W5K6"/>
<evidence type="ECO:0000256" key="2">
    <source>
        <dbReference type="ARBA" id="ARBA00022723"/>
    </source>
</evidence>
<dbReference type="NCBIfam" id="NF003974">
    <property type="entry name" value="PRK05467.1-3"/>
    <property type="match status" value="1"/>
</dbReference>
<dbReference type="PROSITE" id="PS51471">
    <property type="entry name" value="FE2OG_OXY"/>
    <property type="match status" value="1"/>
</dbReference>
<dbReference type="GO" id="GO:0031418">
    <property type="term" value="F:L-ascorbic acid binding"/>
    <property type="evidence" value="ECO:0007669"/>
    <property type="project" value="InterPro"/>
</dbReference>
<dbReference type="Pfam" id="PF18331">
    <property type="entry name" value="PKHD_C"/>
    <property type="match status" value="1"/>
</dbReference>
<feature type="domain" description="Fe2OG dioxygenase" evidence="6">
    <location>
        <begin position="78"/>
        <end position="172"/>
    </location>
</feature>
<dbReference type="GO" id="GO:0006879">
    <property type="term" value="P:intracellular iron ion homeostasis"/>
    <property type="evidence" value="ECO:0007669"/>
    <property type="project" value="TreeGrafter"/>
</dbReference>
<dbReference type="InterPro" id="IPR023550">
    <property type="entry name" value="PKHD_hydroxylase"/>
</dbReference>
<dbReference type="PANTHER" id="PTHR41536:SF1">
    <property type="entry name" value="PKHD-TYPE HYDROXYLASE YBIX"/>
    <property type="match status" value="1"/>
</dbReference>
<keyword evidence="5" id="KW-0408">Iron</keyword>
<keyword evidence="3" id="KW-0223">Dioxygenase</keyword>
<dbReference type="NCBIfam" id="NF003975">
    <property type="entry name" value="PRK05467.1-4"/>
    <property type="match status" value="1"/>
</dbReference>
<organism evidence="7">
    <name type="scientific">marine sediment metagenome</name>
    <dbReference type="NCBI Taxonomy" id="412755"/>
    <lineage>
        <taxon>unclassified sequences</taxon>
        <taxon>metagenomes</taxon>
        <taxon>ecological metagenomes</taxon>
    </lineage>
</organism>
<evidence type="ECO:0000313" key="7">
    <source>
        <dbReference type="EMBL" id="KKO12571.1"/>
    </source>
</evidence>
<dbReference type="Gene3D" id="4.10.860.20">
    <property type="entry name" value="Rabenosyn, Rab binding domain"/>
    <property type="match status" value="1"/>
</dbReference>
<dbReference type="HAMAP" id="MF_00657">
    <property type="entry name" value="Hydroxyl_YbiX"/>
    <property type="match status" value="1"/>
</dbReference>
<dbReference type="PANTHER" id="PTHR41536">
    <property type="entry name" value="PKHD-TYPE HYDROXYLASE YBIX"/>
    <property type="match status" value="1"/>
</dbReference>
<comment type="cofactor">
    <cofactor evidence="1">
        <name>L-ascorbate</name>
        <dbReference type="ChEBI" id="CHEBI:38290"/>
    </cofactor>
</comment>
<dbReference type="Pfam" id="PF13640">
    <property type="entry name" value="2OG-FeII_Oxy_3"/>
    <property type="match status" value="1"/>
</dbReference>
<evidence type="ECO:0000256" key="1">
    <source>
        <dbReference type="ARBA" id="ARBA00001961"/>
    </source>
</evidence>
<dbReference type="InterPro" id="IPR006620">
    <property type="entry name" value="Pro_4_hyd_alph"/>
</dbReference>
<dbReference type="InterPro" id="IPR044862">
    <property type="entry name" value="Pro_4_hyd_alph_FE2OG_OXY"/>
</dbReference>
<protein>
    <recommendedName>
        <fullName evidence="6">Fe2OG dioxygenase domain-containing protein</fullName>
    </recommendedName>
</protein>
<dbReference type="EMBL" id="LAZR01000001">
    <property type="protein sequence ID" value="KKO12571.1"/>
    <property type="molecule type" value="Genomic_DNA"/>
</dbReference>
<evidence type="ECO:0000256" key="4">
    <source>
        <dbReference type="ARBA" id="ARBA00023002"/>
    </source>
</evidence>
<keyword evidence="4" id="KW-0560">Oxidoreductase</keyword>
<dbReference type="InterPro" id="IPR005123">
    <property type="entry name" value="Oxoglu/Fe-dep_dioxygenase_dom"/>
</dbReference>
<evidence type="ECO:0000256" key="5">
    <source>
        <dbReference type="ARBA" id="ARBA00023004"/>
    </source>
</evidence>
<dbReference type="GO" id="GO:0005506">
    <property type="term" value="F:iron ion binding"/>
    <property type="evidence" value="ECO:0007669"/>
    <property type="project" value="InterPro"/>
</dbReference>